<evidence type="ECO:0000256" key="6">
    <source>
        <dbReference type="ARBA" id="ARBA00022737"/>
    </source>
</evidence>
<evidence type="ECO:0000256" key="12">
    <source>
        <dbReference type="ARBA" id="ARBA00023180"/>
    </source>
</evidence>
<keyword evidence="4 14" id="KW-0812">Transmembrane</keyword>
<evidence type="ECO:0000256" key="14">
    <source>
        <dbReference type="SAM" id="Phobius"/>
    </source>
</evidence>
<dbReference type="InterPro" id="IPR041362">
    <property type="entry name" value="TIG2_plexin"/>
</dbReference>
<dbReference type="InterPro" id="IPR031148">
    <property type="entry name" value="Plexin"/>
</dbReference>
<dbReference type="InterPro" id="IPR015943">
    <property type="entry name" value="WD40/YVTN_repeat-like_dom_sf"/>
</dbReference>
<evidence type="ECO:0000256" key="7">
    <source>
        <dbReference type="ARBA" id="ARBA00022902"/>
    </source>
</evidence>
<accession>A0A3S3P4J3</accession>
<comment type="similarity">
    <text evidence="2">Belongs to the plexin family.</text>
</comment>
<keyword evidence="10" id="KW-1015">Disulfide bond</keyword>
<keyword evidence="12" id="KW-0325">Glycoprotein</keyword>
<dbReference type="FunFam" id="2.60.40.10:FF:000203">
    <property type="entry name" value="Plexin B2"/>
    <property type="match status" value="1"/>
</dbReference>
<dbReference type="SUPFAM" id="SSF48350">
    <property type="entry name" value="GTPase activation domain, GAP"/>
    <property type="match status" value="1"/>
</dbReference>
<dbReference type="Pfam" id="PF18020">
    <property type="entry name" value="TIG_2"/>
    <property type="match status" value="1"/>
</dbReference>
<name>A0A3S3P4J3_9ACAR</name>
<dbReference type="SMART" id="SM00423">
    <property type="entry name" value="PSI"/>
    <property type="match status" value="2"/>
</dbReference>
<dbReference type="GO" id="GO:0008360">
    <property type="term" value="P:regulation of cell shape"/>
    <property type="evidence" value="ECO:0007669"/>
    <property type="project" value="TreeGrafter"/>
</dbReference>
<dbReference type="SUPFAM" id="SSF103575">
    <property type="entry name" value="Plexin repeat"/>
    <property type="match status" value="1"/>
</dbReference>
<evidence type="ECO:0000256" key="9">
    <source>
        <dbReference type="ARBA" id="ARBA00023136"/>
    </source>
</evidence>
<dbReference type="SMART" id="SM00630">
    <property type="entry name" value="Sema"/>
    <property type="match status" value="1"/>
</dbReference>
<dbReference type="GO" id="GO:0002116">
    <property type="term" value="C:semaphorin receptor complex"/>
    <property type="evidence" value="ECO:0007669"/>
    <property type="project" value="TreeGrafter"/>
</dbReference>
<dbReference type="GO" id="GO:0030334">
    <property type="term" value="P:regulation of cell migration"/>
    <property type="evidence" value="ECO:0007669"/>
    <property type="project" value="TreeGrafter"/>
</dbReference>
<dbReference type="SMART" id="SM00429">
    <property type="entry name" value="IPT"/>
    <property type="match status" value="4"/>
</dbReference>
<dbReference type="EMBL" id="NCKU01001496">
    <property type="protein sequence ID" value="RWS11985.1"/>
    <property type="molecule type" value="Genomic_DNA"/>
</dbReference>
<evidence type="ECO:0000256" key="11">
    <source>
        <dbReference type="ARBA" id="ARBA00023170"/>
    </source>
</evidence>
<dbReference type="InterPro" id="IPR013783">
    <property type="entry name" value="Ig-like_fold"/>
</dbReference>
<comment type="caution">
    <text evidence="13">Lacks conserved residue(s) required for the propagation of feature annotation.</text>
</comment>
<dbReference type="InterPro" id="IPR041019">
    <property type="entry name" value="TIG1_plexin"/>
</dbReference>
<comment type="subcellular location">
    <subcellularLocation>
        <location evidence="1">Cell membrane</location>
        <topology evidence="1">Single-pass type I membrane protein</topology>
    </subcellularLocation>
</comment>
<dbReference type="PROSITE" id="PS51004">
    <property type="entry name" value="SEMA"/>
    <property type="match status" value="1"/>
</dbReference>
<dbReference type="Pfam" id="PF01437">
    <property type="entry name" value="PSI"/>
    <property type="match status" value="1"/>
</dbReference>
<dbReference type="GO" id="GO:0005886">
    <property type="term" value="C:plasma membrane"/>
    <property type="evidence" value="ECO:0007669"/>
    <property type="project" value="UniProtKB-SubCell"/>
</dbReference>
<dbReference type="CDD" id="cd01180">
    <property type="entry name" value="IPT_plexin_repeat1"/>
    <property type="match status" value="1"/>
</dbReference>
<evidence type="ECO:0000256" key="10">
    <source>
        <dbReference type="ARBA" id="ARBA00023157"/>
    </source>
</evidence>
<dbReference type="GO" id="GO:0050772">
    <property type="term" value="P:positive regulation of axonogenesis"/>
    <property type="evidence" value="ECO:0007669"/>
    <property type="project" value="TreeGrafter"/>
</dbReference>
<evidence type="ECO:0000313" key="16">
    <source>
        <dbReference type="EMBL" id="RWS11985.1"/>
    </source>
</evidence>
<dbReference type="CDD" id="cd11236">
    <property type="entry name" value="Sema_plexin_like"/>
    <property type="match status" value="1"/>
</dbReference>
<gene>
    <name evidence="16" type="ORF">B4U79_10937</name>
    <name evidence="17" type="ORF">B4U79_15074</name>
</gene>
<evidence type="ECO:0000256" key="4">
    <source>
        <dbReference type="ARBA" id="ARBA00022692"/>
    </source>
</evidence>
<keyword evidence="11" id="KW-0675">Receptor</keyword>
<dbReference type="InterPro" id="IPR016201">
    <property type="entry name" value="PSI"/>
</dbReference>
<dbReference type="InterPro" id="IPR001627">
    <property type="entry name" value="Semap_dom"/>
</dbReference>
<dbReference type="InterPro" id="IPR046800">
    <property type="entry name" value="Plexin_RBD"/>
</dbReference>
<dbReference type="InterPro" id="IPR036352">
    <property type="entry name" value="Semap_dom_sf"/>
</dbReference>
<evidence type="ECO:0000256" key="8">
    <source>
        <dbReference type="ARBA" id="ARBA00022989"/>
    </source>
</evidence>
<keyword evidence="8 14" id="KW-1133">Transmembrane helix</keyword>
<keyword evidence="18" id="KW-1185">Reference proteome</keyword>
<dbReference type="SUPFAM" id="SSF101912">
    <property type="entry name" value="Sema domain"/>
    <property type="match status" value="1"/>
</dbReference>
<dbReference type="CDD" id="cd12205">
    <property type="entry name" value="RasGAP_plexin"/>
    <property type="match status" value="1"/>
</dbReference>
<dbReference type="SUPFAM" id="SSF81296">
    <property type="entry name" value="E set domains"/>
    <property type="match status" value="3"/>
</dbReference>
<evidence type="ECO:0000256" key="2">
    <source>
        <dbReference type="ARBA" id="ARBA00010297"/>
    </source>
</evidence>
<reference evidence="16 18" key="1">
    <citation type="journal article" date="2018" name="Gigascience">
        <title>Genomes of trombidid mites reveal novel predicted allergens and laterally-transferred genes associated with secondary metabolism.</title>
        <authorList>
            <person name="Dong X."/>
            <person name="Chaisiri K."/>
            <person name="Xia D."/>
            <person name="Armstrong S.D."/>
            <person name="Fang Y."/>
            <person name="Donnelly M.J."/>
            <person name="Kadowaki T."/>
            <person name="McGarry J.W."/>
            <person name="Darby A.C."/>
            <person name="Makepeace B.L."/>
        </authorList>
    </citation>
    <scope>NUCLEOTIDE SEQUENCE [LARGE SCALE GENOMIC DNA]</scope>
    <source>
        <strain evidence="16">UoL-WK</strain>
    </source>
</reference>
<evidence type="ECO:0000259" key="15">
    <source>
        <dbReference type="PROSITE" id="PS51004"/>
    </source>
</evidence>
<dbReference type="GO" id="GO:0017154">
    <property type="term" value="F:semaphorin receptor activity"/>
    <property type="evidence" value="ECO:0007669"/>
    <property type="project" value="InterPro"/>
</dbReference>
<dbReference type="Pfam" id="PF20170">
    <property type="entry name" value="Plexin_RBD"/>
    <property type="match status" value="1"/>
</dbReference>
<comment type="caution">
    <text evidence="16">The sequence shown here is derived from an EMBL/GenBank/DDBJ whole genome shotgun (WGS) entry which is preliminary data.</text>
</comment>
<dbReference type="Pfam" id="PF17960">
    <property type="entry name" value="TIG_plexin"/>
    <property type="match status" value="1"/>
</dbReference>
<dbReference type="Pfam" id="PF01833">
    <property type="entry name" value="TIG"/>
    <property type="match status" value="4"/>
</dbReference>
<dbReference type="InterPro" id="IPR008936">
    <property type="entry name" value="Rho_GTPase_activation_prot"/>
</dbReference>
<feature type="transmembrane region" description="Helical" evidence="14">
    <location>
        <begin position="1272"/>
        <end position="1295"/>
    </location>
</feature>
<keyword evidence="6" id="KW-0677">Repeat</keyword>
<reference evidence="16" key="2">
    <citation type="submission" date="2018-11" db="EMBL/GenBank/DDBJ databases">
        <title>Trombidioid mite genomics.</title>
        <authorList>
            <person name="Dong X."/>
        </authorList>
    </citation>
    <scope>NUCLEOTIDE SEQUENCE</scope>
    <source>
        <strain evidence="16">UoL-WK</strain>
    </source>
</reference>
<dbReference type="InterPro" id="IPR013548">
    <property type="entry name" value="Plexin_cytoplasmic_RasGAP_dom"/>
</dbReference>
<evidence type="ECO:0000256" key="5">
    <source>
        <dbReference type="ARBA" id="ARBA00022729"/>
    </source>
</evidence>
<dbReference type="Pfam" id="PF01403">
    <property type="entry name" value="Sema"/>
    <property type="match status" value="1"/>
</dbReference>
<dbReference type="Gene3D" id="1.10.506.10">
    <property type="entry name" value="GTPase Activation - p120gap, domain 1"/>
    <property type="match status" value="2"/>
</dbReference>
<keyword evidence="5" id="KW-0732">Signal</keyword>
<sequence>MKKARREIGLWRQHLDIEPRSRNIAFTKSIEAGRECFDSCSGRCIGHSTSSRSSGCHASRSNPSSPNACGKLARCNSIAASHTGYQTKLVLDGSNFCLWSSLCSVSNFTKCLLIIQTLLMCHSIHASTNVIVNSYSTNNGTINFTHVAYDPQADRLYVGASNWLYQFNATLFLELAVKTGPVDDSPLCSPKDCEGVETVPTTNVNKVLVIDKQSQKLIVCGSVHQGACQRHVLDDITKREELIPLPVAANDENSSTFAFIGPAKYFGGHITPVLYVATTNSRLGPYRDMVPAISSRSLESSRLFSIIEKEFSDNARLDFNFHLRDYYLVSYIYGFHVNDFVYFATVQKRSHLRALEEWGYITRLARVCSSDIAYNTYTEVTLECLGADGTEYTLLQDATIIRAGSDLARDLGINYGDKALIGVFSTSKDHTSRPSGRSALCVYSIKQIEQKFIENIHLCYNGSVATRNMDYIAGNIENCPQPGRGGNVNNFCSETLRLNGSIPISTTAAIAYENTTLTAVTAVTVSQHNVVFMGTSSGHLKKLLLSRARLGEEFEDIEVHAGNAILADIYVDRSQQYIYVASPYKSIKLALINKLKLFFFLQLSKVSIERCDHYNSCRECLQARNPYCGWCSLEKRCTVKAVCYNTTGWGSYDKSSSNSRWLSLDTQQCIGFQSIRPERLPITKVETIELAINELPRLPSTAHYLCVFGDGPPIPAKVTRKGLLCTTPPPHLRPKIPAGKDHVVVDLAVRSTETKTDFLHRPYDNFHCLVEYEDSRIKVAAKVDQNRIICRQTSYSYKTDVSSLQASLTLIWNSDTLIDKTNVTLYKCHLLGSHSGKADCSLCQTIRNKYHCVWCSGQCSYASDCSELPASTCPRPRIDWIHPLSGPVEGGTLVTIEGSNLGSSVEEIRDQITIGGVPCVPVEYTVSVRVVCRTGPSENGANSSIILVGNKAGVTKAQEKFQYKSVRLSDVNPKVGPQSGGTVVYLTGSNFNIGSNIEVFFDDLVCDIKKTTITNKQISCRTPSSPFAPYTVETLRVVIDGANLTLYKPFTFIEDPKITSFSPKKSFFSGGRRVTVTGVNFSSIQQPKMGVFNHHSLLINETMCTVVNDTLMHCPSPSVEREVENLIRINDKSDELEFKFRIGFEMDNVQSVRELQNFFPQLDAHLIYVSDPKFFHFKSNGIKMYKGESLVIEGENLRLALTEVEVNVTIGSRLCNITSLTMTQLVCLPPEIQPPDEKHELPAVVVSVGSSLSFKVGHLKYDMDIAYEVPPLLIGLISALGALLMLLSLVLLAIFRHKSSQAEREYKRIQLQMDTLENGVRLECKQAFAELQTDLTDINNDIQTTGIPVLDHKTYIMKIFFPGLSENPLSGTFKVSYVRDLNSYNAFFGKQLNGHSTYGEHTMAQFQELLYTRSFLLTFVNTLENQNSFTIRDRVNVASLLMIILSDKMDYAFTILRDLLLKLIDQYANSKHPQLLLRRTEFVVEKMLVNWLALCMYHNIKEDAGRSLFLLFSAIKHQIEKGPIDAITHDARYSLSEERLLREQIEYFTLLINVVHEGWNEPLQCRVLDCDTISQTKAKILDAMYKNTPVSERPSADETDLEWHESPNRRILLFDEDITTKTVNGWRRVNTLSHYGVKDGALMSLIISRKDTNSVYPKISSNSPSLSPTEQSLSHYSNIYYTLTKRSPNYRNKNCDNNVRYWHLVKNVDEASSRNSKDHHQTHKAIPEIFLTRLLSTKGTIQKYVDDFFASILTVNDKLPPAVKWLFDLFDRTASEHGITDPEVVHAWKCNSLPLRFWVNLVKNPDFVFDIEKSPSVDSCLSVVAQAFMDACSTSEHRLGKESPSSKLLFARDMPSYRRMVTKYYYDVAQSPRVSDEYMINLMKQMSSFYGGEMDISNAVRQLYVYITRYREELLEALYSDVNCEIQHYI</sequence>
<evidence type="ECO:0000313" key="18">
    <source>
        <dbReference type="Proteomes" id="UP000285301"/>
    </source>
</evidence>
<evidence type="ECO:0000256" key="13">
    <source>
        <dbReference type="PROSITE-ProRule" id="PRU00352"/>
    </source>
</evidence>
<dbReference type="PANTHER" id="PTHR22625">
    <property type="entry name" value="PLEXIN"/>
    <property type="match status" value="1"/>
</dbReference>
<dbReference type="Gene3D" id="2.60.40.10">
    <property type="entry name" value="Immunoglobulins"/>
    <property type="match status" value="5"/>
</dbReference>
<dbReference type="InterPro" id="IPR002165">
    <property type="entry name" value="Plexin_repeat"/>
</dbReference>
<dbReference type="Gene3D" id="2.130.10.10">
    <property type="entry name" value="YVTN repeat-like/Quinoprotein amine dehydrogenase"/>
    <property type="match status" value="1"/>
</dbReference>
<dbReference type="PANTHER" id="PTHR22625:SF44">
    <property type="entry name" value="PLEXIN-B"/>
    <property type="match status" value="1"/>
</dbReference>
<dbReference type="Proteomes" id="UP000285301">
    <property type="component" value="Unassembled WGS sequence"/>
</dbReference>
<dbReference type="EMBL" id="NCKU01001471">
    <property type="protein sequence ID" value="RWS12026.1"/>
    <property type="molecule type" value="Genomic_DNA"/>
</dbReference>
<evidence type="ECO:0000256" key="3">
    <source>
        <dbReference type="ARBA" id="ARBA00022475"/>
    </source>
</evidence>
<dbReference type="InterPro" id="IPR002909">
    <property type="entry name" value="IPT_dom"/>
</dbReference>
<keyword evidence="9 14" id="KW-0472">Membrane</keyword>
<evidence type="ECO:0000256" key="1">
    <source>
        <dbReference type="ARBA" id="ARBA00004251"/>
    </source>
</evidence>
<dbReference type="InterPro" id="IPR014756">
    <property type="entry name" value="Ig_E-set"/>
</dbReference>
<dbReference type="GO" id="GO:0007162">
    <property type="term" value="P:negative regulation of cell adhesion"/>
    <property type="evidence" value="ECO:0007669"/>
    <property type="project" value="TreeGrafter"/>
</dbReference>
<dbReference type="GO" id="GO:0097374">
    <property type="term" value="P:sensory neuron axon guidance"/>
    <property type="evidence" value="ECO:0007669"/>
    <property type="project" value="TreeGrafter"/>
</dbReference>
<dbReference type="OrthoDB" id="125363at2759"/>
<evidence type="ECO:0000313" key="17">
    <source>
        <dbReference type="EMBL" id="RWS12026.1"/>
    </source>
</evidence>
<proteinExistence type="inferred from homology"/>
<feature type="domain" description="Sema" evidence="15">
    <location>
        <begin position="116"/>
        <end position="591"/>
    </location>
</feature>
<dbReference type="GO" id="GO:0008045">
    <property type="term" value="P:motor neuron axon guidance"/>
    <property type="evidence" value="ECO:0007669"/>
    <property type="project" value="TreeGrafter"/>
</dbReference>
<keyword evidence="7" id="KW-0524">Neurogenesis</keyword>
<protein>
    <submittedName>
        <fullName evidence="16">Plexin B-like protein</fullName>
    </submittedName>
</protein>
<organism evidence="16 18">
    <name type="scientific">Dinothrombium tinctorium</name>
    <dbReference type="NCBI Taxonomy" id="1965070"/>
    <lineage>
        <taxon>Eukaryota</taxon>
        <taxon>Metazoa</taxon>
        <taxon>Ecdysozoa</taxon>
        <taxon>Arthropoda</taxon>
        <taxon>Chelicerata</taxon>
        <taxon>Arachnida</taxon>
        <taxon>Acari</taxon>
        <taxon>Acariformes</taxon>
        <taxon>Trombidiformes</taxon>
        <taxon>Prostigmata</taxon>
        <taxon>Anystina</taxon>
        <taxon>Parasitengona</taxon>
        <taxon>Trombidioidea</taxon>
        <taxon>Trombidiidae</taxon>
        <taxon>Dinothrombium</taxon>
    </lineage>
</organism>
<dbReference type="Pfam" id="PF08337">
    <property type="entry name" value="Plexin_cytopl"/>
    <property type="match status" value="1"/>
</dbReference>
<dbReference type="STRING" id="1965070.A0A3S3P4J3"/>
<keyword evidence="3" id="KW-1003">Cell membrane</keyword>